<comment type="similarity">
    <text evidence="1">Belongs to the glycosyl hydrolase 16 family.</text>
</comment>
<dbReference type="AlphaFoldDB" id="A0A8J3ICW2"/>
<proteinExistence type="inferred from homology"/>
<dbReference type="Pfam" id="PF00722">
    <property type="entry name" value="Glyco_hydro_16"/>
    <property type="match status" value="1"/>
</dbReference>
<evidence type="ECO:0000256" key="1">
    <source>
        <dbReference type="ARBA" id="ARBA00006865"/>
    </source>
</evidence>
<dbReference type="Proteomes" id="UP000597444">
    <property type="component" value="Unassembled WGS sequence"/>
</dbReference>
<feature type="domain" description="GH16" evidence="3">
    <location>
        <begin position="123"/>
        <end position="354"/>
    </location>
</feature>
<dbReference type="CDD" id="cd08023">
    <property type="entry name" value="GH16_laminarinase_like"/>
    <property type="match status" value="1"/>
</dbReference>
<dbReference type="Gene3D" id="2.60.120.200">
    <property type="match status" value="1"/>
</dbReference>
<dbReference type="InterPro" id="IPR000757">
    <property type="entry name" value="Beta-glucanase-like"/>
</dbReference>
<keyword evidence="5" id="KW-1185">Reference proteome</keyword>
<dbReference type="SUPFAM" id="SSF49899">
    <property type="entry name" value="Concanavalin A-like lectins/glucanases"/>
    <property type="match status" value="1"/>
</dbReference>
<protein>
    <recommendedName>
        <fullName evidence="3">GH16 domain-containing protein</fullName>
    </recommendedName>
</protein>
<name>A0A8J3ICW2_9CHLR</name>
<evidence type="ECO:0000313" key="4">
    <source>
        <dbReference type="EMBL" id="GHO91991.1"/>
    </source>
</evidence>
<dbReference type="GO" id="GO:0005975">
    <property type="term" value="P:carbohydrate metabolic process"/>
    <property type="evidence" value="ECO:0007669"/>
    <property type="project" value="InterPro"/>
</dbReference>
<sequence length="354" mass="38930">MKQVRPHLMRWKYVAGSLALLMIVVTSYAFFANISTHMKNTNPSDAHVVKGSPTTLSSPMSGAGVTLPAKPASNMPTSTPEKELTANPAISITSTPTPTPTVKTSSMATSTDTAATPGIAPTPTSSVSTYPGMHLLWDEEFDEASLDASKWNVQDNGSGYQACCLYDGQQYYTPDNITVQNGLLRILSQKRDLGGKHYTSGAVTTEKKFSFLYGRIDVRARLPISKGYWPAIWLLSEGNEQNEIDMMELLGKDPALVYLTTHQDQQQIDQYLHSLQGTDYSQGFHTFSLLWTASSLTFYIDGQHVGTTTRAVPHQRMYLLICTAIGDASDWPGAPDASSLFPQYNDTDYVRVYQ</sequence>
<dbReference type="PANTHER" id="PTHR10963:SF55">
    <property type="entry name" value="GLYCOSIDE HYDROLASE FAMILY 16 PROTEIN"/>
    <property type="match status" value="1"/>
</dbReference>
<dbReference type="InterPro" id="IPR013320">
    <property type="entry name" value="ConA-like_dom_sf"/>
</dbReference>
<reference evidence="4" key="1">
    <citation type="submission" date="2020-10" db="EMBL/GenBank/DDBJ databases">
        <title>Taxonomic study of unclassified bacteria belonging to the class Ktedonobacteria.</title>
        <authorList>
            <person name="Yabe S."/>
            <person name="Wang C.M."/>
            <person name="Zheng Y."/>
            <person name="Sakai Y."/>
            <person name="Cavaletti L."/>
            <person name="Monciardini P."/>
            <person name="Donadio S."/>
        </authorList>
    </citation>
    <scope>NUCLEOTIDE SEQUENCE</scope>
    <source>
        <strain evidence="4">ID150040</strain>
    </source>
</reference>
<accession>A0A8J3ICW2</accession>
<dbReference type="EMBL" id="BNJK01000001">
    <property type="protein sequence ID" value="GHO91991.1"/>
    <property type="molecule type" value="Genomic_DNA"/>
</dbReference>
<dbReference type="InterPro" id="IPR050546">
    <property type="entry name" value="Glycosyl_Hydrlase_16"/>
</dbReference>
<evidence type="ECO:0000313" key="5">
    <source>
        <dbReference type="Proteomes" id="UP000597444"/>
    </source>
</evidence>
<evidence type="ECO:0000259" key="3">
    <source>
        <dbReference type="PROSITE" id="PS51762"/>
    </source>
</evidence>
<dbReference type="PROSITE" id="PS51762">
    <property type="entry name" value="GH16_2"/>
    <property type="match status" value="1"/>
</dbReference>
<organism evidence="4 5">
    <name type="scientific">Reticulibacter mediterranei</name>
    <dbReference type="NCBI Taxonomy" id="2778369"/>
    <lineage>
        <taxon>Bacteria</taxon>
        <taxon>Bacillati</taxon>
        <taxon>Chloroflexota</taxon>
        <taxon>Ktedonobacteria</taxon>
        <taxon>Ktedonobacterales</taxon>
        <taxon>Reticulibacteraceae</taxon>
        <taxon>Reticulibacter</taxon>
    </lineage>
</organism>
<feature type="region of interest" description="Disordered" evidence="2">
    <location>
        <begin position="90"/>
        <end position="124"/>
    </location>
</feature>
<gene>
    <name evidence="4" type="ORF">KSF_020390</name>
</gene>
<comment type="caution">
    <text evidence="4">The sequence shown here is derived from an EMBL/GenBank/DDBJ whole genome shotgun (WGS) entry which is preliminary data.</text>
</comment>
<dbReference type="PANTHER" id="PTHR10963">
    <property type="entry name" value="GLYCOSYL HYDROLASE-RELATED"/>
    <property type="match status" value="1"/>
</dbReference>
<evidence type="ECO:0000256" key="2">
    <source>
        <dbReference type="SAM" id="MobiDB-lite"/>
    </source>
</evidence>
<dbReference type="GO" id="GO:0004553">
    <property type="term" value="F:hydrolase activity, hydrolyzing O-glycosyl compounds"/>
    <property type="evidence" value="ECO:0007669"/>
    <property type="project" value="InterPro"/>
</dbReference>
<dbReference type="RefSeq" id="WP_220202854.1">
    <property type="nucleotide sequence ID" value="NZ_BNJK01000001.1"/>
</dbReference>